<organism evidence="2 3">
    <name type="scientific">Rubritalea profundi</name>
    <dbReference type="NCBI Taxonomy" id="1658618"/>
    <lineage>
        <taxon>Bacteria</taxon>
        <taxon>Pseudomonadati</taxon>
        <taxon>Verrucomicrobiota</taxon>
        <taxon>Verrucomicrobiia</taxon>
        <taxon>Verrucomicrobiales</taxon>
        <taxon>Rubritaleaceae</taxon>
        <taxon>Rubritalea</taxon>
    </lineage>
</organism>
<evidence type="ECO:0000313" key="3">
    <source>
        <dbReference type="Proteomes" id="UP000239907"/>
    </source>
</evidence>
<reference evidence="2 3" key="1">
    <citation type="submission" date="2016-12" db="EMBL/GenBank/DDBJ databases">
        <title>Study of bacterial adaptation to deep sea.</title>
        <authorList>
            <person name="Song J."/>
            <person name="Yoshizawa S."/>
            <person name="Kogure K."/>
        </authorList>
    </citation>
    <scope>NUCLEOTIDE SEQUENCE [LARGE SCALE GENOMIC DNA]</scope>
    <source>
        <strain evidence="2 3">SAORIC-165</strain>
    </source>
</reference>
<dbReference type="Proteomes" id="UP000239907">
    <property type="component" value="Unassembled WGS sequence"/>
</dbReference>
<dbReference type="OrthoDB" id="9886196at2"/>
<comment type="caution">
    <text evidence="2">The sequence shown here is derived from an EMBL/GenBank/DDBJ whole genome shotgun (WGS) entry which is preliminary data.</text>
</comment>
<evidence type="ECO:0000256" key="1">
    <source>
        <dbReference type="SAM" id="Phobius"/>
    </source>
</evidence>
<keyword evidence="1" id="KW-0812">Transmembrane</keyword>
<evidence type="ECO:0008006" key="4">
    <source>
        <dbReference type="Google" id="ProtNLM"/>
    </source>
</evidence>
<keyword evidence="3" id="KW-1185">Reference proteome</keyword>
<dbReference type="EMBL" id="MQWA01000001">
    <property type="protein sequence ID" value="PQJ27840.1"/>
    <property type="molecule type" value="Genomic_DNA"/>
</dbReference>
<keyword evidence="1" id="KW-0472">Membrane</keyword>
<feature type="transmembrane region" description="Helical" evidence="1">
    <location>
        <begin position="52"/>
        <end position="74"/>
    </location>
</feature>
<sequence>MPQSDPSPPDREFTFKDTLDYLKESGSDYLRAKAELASIEAKEAANEGVKRATLGALLAFVGLFSYILLLATLIGVGSELLEGKLSSVEKLVGTWPIVTFGLFLVHLLFVFIFLDKLKTASTKVLFSHTKAEIEKDKQWLQQIKPNKES</sequence>
<name>A0A2S7TZS1_9BACT</name>
<dbReference type="InterPro" id="IPR009937">
    <property type="entry name" value="Phage_holin_3_6"/>
</dbReference>
<proteinExistence type="predicted"/>
<dbReference type="Pfam" id="PF07332">
    <property type="entry name" value="Phage_holin_3_6"/>
    <property type="match status" value="1"/>
</dbReference>
<dbReference type="AlphaFoldDB" id="A0A2S7TZS1"/>
<gene>
    <name evidence="2" type="ORF">BSZ32_04560</name>
</gene>
<accession>A0A2S7TZS1</accession>
<dbReference type="RefSeq" id="WP_105042333.1">
    <property type="nucleotide sequence ID" value="NZ_MQWA01000001.1"/>
</dbReference>
<evidence type="ECO:0000313" key="2">
    <source>
        <dbReference type="EMBL" id="PQJ27840.1"/>
    </source>
</evidence>
<protein>
    <recommendedName>
        <fullName evidence="4">Phage holin family protein</fullName>
    </recommendedName>
</protein>
<feature type="transmembrane region" description="Helical" evidence="1">
    <location>
        <begin position="94"/>
        <end position="114"/>
    </location>
</feature>
<keyword evidence="1" id="KW-1133">Transmembrane helix</keyword>